<dbReference type="EMBL" id="JACEIK010012474">
    <property type="protein sequence ID" value="MCE3216152.1"/>
    <property type="molecule type" value="Genomic_DNA"/>
</dbReference>
<comment type="caution">
    <text evidence="1">The sequence shown here is derived from an EMBL/GenBank/DDBJ whole genome shotgun (WGS) entry which is preliminary data.</text>
</comment>
<reference evidence="1 2" key="1">
    <citation type="journal article" date="2021" name="BMC Genomics">
        <title>Datura genome reveals duplications of psychoactive alkaloid biosynthetic genes and high mutation rate following tissue culture.</title>
        <authorList>
            <person name="Rajewski A."/>
            <person name="Carter-House D."/>
            <person name="Stajich J."/>
            <person name="Litt A."/>
        </authorList>
    </citation>
    <scope>NUCLEOTIDE SEQUENCE [LARGE SCALE GENOMIC DNA]</scope>
    <source>
        <strain evidence="1">AR-01</strain>
    </source>
</reference>
<sequence>MADNSRMVFRFGYVELTPTLEEVLESFESLRIVYKRKTQPGDDILIPQKWSHGQVNKGLLLENVDWRGRIRAQTYRSKSFISDLGSPAGMKSSRKSSLLIRIGRIASPMLLPYACCEPLFFPTMKNMASIHTY</sequence>
<dbReference type="Proteomes" id="UP000823775">
    <property type="component" value="Unassembled WGS sequence"/>
</dbReference>
<keyword evidence="2" id="KW-1185">Reference proteome</keyword>
<gene>
    <name evidence="1" type="ORF">HAX54_005119</name>
</gene>
<organism evidence="1 2">
    <name type="scientific">Datura stramonium</name>
    <name type="common">Jimsonweed</name>
    <name type="synonym">Common thornapple</name>
    <dbReference type="NCBI Taxonomy" id="4076"/>
    <lineage>
        <taxon>Eukaryota</taxon>
        <taxon>Viridiplantae</taxon>
        <taxon>Streptophyta</taxon>
        <taxon>Embryophyta</taxon>
        <taxon>Tracheophyta</taxon>
        <taxon>Spermatophyta</taxon>
        <taxon>Magnoliopsida</taxon>
        <taxon>eudicotyledons</taxon>
        <taxon>Gunneridae</taxon>
        <taxon>Pentapetalae</taxon>
        <taxon>asterids</taxon>
        <taxon>lamiids</taxon>
        <taxon>Solanales</taxon>
        <taxon>Solanaceae</taxon>
        <taxon>Solanoideae</taxon>
        <taxon>Datureae</taxon>
        <taxon>Datura</taxon>
    </lineage>
</organism>
<name>A0ABS8WTA0_DATST</name>
<proteinExistence type="predicted"/>
<protein>
    <submittedName>
        <fullName evidence="1">Uncharacterized protein</fullName>
    </submittedName>
</protein>
<evidence type="ECO:0000313" key="2">
    <source>
        <dbReference type="Proteomes" id="UP000823775"/>
    </source>
</evidence>
<evidence type="ECO:0000313" key="1">
    <source>
        <dbReference type="EMBL" id="MCE3216152.1"/>
    </source>
</evidence>
<accession>A0ABS8WTA0</accession>